<dbReference type="Pfam" id="PF09414">
    <property type="entry name" value="RNA_ligase"/>
    <property type="match status" value="1"/>
</dbReference>
<evidence type="ECO:0000313" key="2">
    <source>
        <dbReference type="EMBL" id="MBB4866795.1"/>
    </source>
</evidence>
<dbReference type="Proteomes" id="UP000566995">
    <property type="component" value="Unassembled WGS sequence"/>
</dbReference>
<evidence type="ECO:0000259" key="1">
    <source>
        <dbReference type="Pfam" id="PF09414"/>
    </source>
</evidence>
<accession>A0A7W7P4N0</accession>
<comment type="caution">
    <text evidence="2">The sequence shown here is derived from an EMBL/GenBank/DDBJ whole genome shotgun (WGS) entry which is preliminary data.</text>
</comment>
<dbReference type="PANTHER" id="PTHR43883">
    <property type="entry name" value="SLR0207 PROTEIN"/>
    <property type="match status" value="1"/>
</dbReference>
<dbReference type="EMBL" id="JACHLI010000032">
    <property type="protein sequence ID" value="MBB4866795.1"/>
    <property type="molecule type" value="Genomic_DNA"/>
</dbReference>
<gene>
    <name evidence="2" type="ORF">HNP46_005702</name>
</gene>
<evidence type="ECO:0000313" key="3">
    <source>
        <dbReference type="Proteomes" id="UP000566995"/>
    </source>
</evidence>
<dbReference type="SUPFAM" id="SSF56091">
    <property type="entry name" value="DNA ligase/mRNA capping enzyme, catalytic domain"/>
    <property type="match status" value="1"/>
</dbReference>
<dbReference type="InterPro" id="IPR021122">
    <property type="entry name" value="RNA_ligase_dom_REL/Rnl2"/>
</dbReference>
<dbReference type="InterPro" id="IPR052732">
    <property type="entry name" value="Cell-binding_unc_protein"/>
</dbReference>
<name>A0A7W7P4N0_PSENT</name>
<organism evidence="2 3">
    <name type="scientific">Pseudomonas nitroreducens</name>
    <dbReference type="NCBI Taxonomy" id="46680"/>
    <lineage>
        <taxon>Bacteria</taxon>
        <taxon>Pseudomonadati</taxon>
        <taxon>Pseudomonadota</taxon>
        <taxon>Gammaproteobacteria</taxon>
        <taxon>Pseudomonadales</taxon>
        <taxon>Pseudomonadaceae</taxon>
        <taxon>Pseudomonas</taxon>
    </lineage>
</organism>
<dbReference type="Gene3D" id="3.30.470.30">
    <property type="entry name" value="DNA ligase/mRNA capping enzyme"/>
    <property type="match status" value="1"/>
</dbReference>
<proteinExistence type="predicted"/>
<feature type="domain" description="RNA ligase" evidence="1">
    <location>
        <begin position="169"/>
        <end position="322"/>
    </location>
</feature>
<reference evidence="2 3" key="1">
    <citation type="submission" date="2020-08" db="EMBL/GenBank/DDBJ databases">
        <title>Functional genomics of gut bacteria from endangered species of beetles.</title>
        <authorList>
            <person name="Carlos-Shanley C."/>
        </authorList>
    </citation>
    <scope>NUCLEOTIDE SEQUENCE [LARGE SCALE GENOMIC DNA]</scope>
    <source>
        <strain evidence="2 3">S00179</strain>
    </source>
</reference>
<dbReference type="AlphaFoldDB" id="A0A7W7P4N0"/>
<sequence>MKSPILLSEQQFVLNVRNRDKDRCVVCRAAADHAHHIMDTRLFDNGGHYLGNGVSLCDQHRQDAMTTLLNTQKLRDAAGIPEIIIPDHLVASDRYDRYGNQLQPNGTRMKGELFDLEDVQWLLLQANLLGDFNDLVKAARTTHLSYSPGATSDDKIWTVEDELKYFEGKEVVSTEKMDGENASLYRHAYHARSLDSDSHPSQHWVRRFWGMIRHNIPEGWRIQGEDLYAIHSIEYRNLPSYFLGFFLWNEKNICLSYDDMLEWFQLLDVTPVKTLYTGIYDKKAILKAYEERADQEVSEGFVVRLRGEFHYRDFRRSVAKYVRKGHVTTDTHWKHQQIRPNGLA</sequence>
<dbReference type="RefSeq" id="WP_221455154.1">
    <property type="nucleotide sequence ID" value="NZ_JACHLI010000032.1"/>
</dbReference>
<dbReference type="PANTHER" id="PTHR43883:SF1">
    <property type="entry name" value="GLUCONOKINASE"/>
    <property type="match status" value="1"/>
</dbReference>
<protein>
    <recommendedName>
        <fullName evidence="1">RNA ligase domain-containing protein</fullName>
    </recommendedName>
</protein>